<dbReference type="AlphaFoldDB" id="Q6W6N7"/>
<proteinExistence type="predicted"/>
<protein>
    <submittedName>
        <fullName evidence="1">Uncharacterized protein</fullName>
    </submittedName>
</protein>
<name>Q6W6N7_BORBG</name>
<dbReference type="EMBL" id="AY309080">
    <property type="protein sequence ID" value="AAQ81884.1"/>
    <property type="molecule type" value="Genomic_DNA"/>
</dbReference>
<organism evidence="1">
    <name type="scientific">Borreliella burgdorferi</name>
    <name type="common">Lyme disease spirochete</name>
    <name type="synonym">Borrelia burgdorferi</name>
    <dbReference type="NCBI Taxonomy" id="139"/>
    <lineage>
        <taxon>Bacteria</taxon>
        <taxon>Pseudomonadati</taxon>
        <taxon>Spirochaetota</taxon>
        <taxon>Spirochaetia</taxon>
        <taxon>Spirochaetales</taxon>
        <taxon>Borreliaceae</taxon>
        <taxon>Borreliella</taxon>
    </lineage>
</organism>
<accession>Q6W6N7</accession>
<evidence type="ECO:0000313" key="1">
    <source>
        <dbReference type="EMBL" id="AAQ81884.1"/>
    </source>
</evidence>
<sequence>MLIGILYYHYLKTPIKKDFRGLFLSLGFLYCIFVL</sequence>
<reference evidence="1" key="1">
    <citation type="journal article" date="2004" name="J. Bacteriol.">
        <title>Telomere exchange between linear replicons of Borrelia burgdorferi.</title>
        <authorList>
            <person name="Huang W.M."/>
            <person name="Robertson M."/>
            <person name="Aron J."/>
            <person name="Casjens S."/>
        </authorList>
    </citation>
    <scope>NUCLEOTIDE SEQUENCE</scope>
    <source>
        <strain evidence="1">Sh-2-82</strain>
    </source>
</reference>